<keyword evidence="2" id="KW-0812">Transmembrane</keyword>
<evidence type="ECO:0000313" key="3">
    <source>
        <dbReference type="EMBL" id="VDK46906.1"/>
    </source>
</evidence>
<proteinExistence type="predicted"/>
<keyword evidence="2" id="KW-0472">Membrane</keyword>
<gene>
    <name evidence="3" type="ORF">CGOC_LOCUS895</name>
</gene>
<feature type="compositionally biased region" description="Basic and acidic residues" evidence="1">
    <location>
        <begin position="159"/>
        <end position="168"/>
    </location>
</feature>
<dbReference type="Proteomes" id="UP000271889">
    <property type="component" value="Unassembled WGS sequence"/>
</dbReference>
<feature type="transmembrane region" description="Helical" evidence="2">
    <location>
        <begin position="95"/>
        <end position="119"/>
    </location>
</feature>
<keyword evidence="2" id="KW-1133">Transmembrane helix</keyword>
<feature type="compositionally biased region" description="Low complexity" evidence="1">
    <location>
        <begin position="142"/>
        <end position="158"/>
    </location>
</feature>
<dbReference type="EMBL" id="UYRV01001414">
    <property type="protein sequence ID" value="VDK46906.1"/>
    <property type="molecule type" value="Genomic_DNA"/>
</dbReference>
<reference evidence="3 4" key="1">
    <citation type="submission" date="2018-11" db="EMBL/GenBank/DDBJ databases">
        <authorList>
            <consortium name="Pathogen Informatics"/>
        </authorList>
    </citation>
    <scope>NUCLEOTIDE SEQUENCE [LARGE SCALE GENOMIC DNA]</scope>
</reference>
<protein>
    <submittedName>
        <fullName evidence="3">Uncharacterized protein</fullName>
    </submittedName>
</protein>
<feature type="region of interest" description="Disordered" evidence="1">
    <location>
        <begin position="132"/>
        <end position="235"/>
    </location>
</feature>
<feature type="compositionally biased region" description="Low complexity" evidence="1">
    <location>
        <begin position="198"/>
        <end position="207"/>
    </location>
</feature>
<name>A0A3P6Q5P1_CYLGO</name>
<feature type="compositionally biased region" description="Pro residues" evidence="1">
    <location>
        <begin position="183"/>
        <end position="197"/>
    </location>
</feature>
<sequence length="359" mass="37550">MGSASKHRCNPALMGFTPSRSTFPLLSACLQEDSPAAQEAVVLSGSQAQTKVPTTTDAVVQDPILENRDIPLQPESPQQPDHVLPKVVDFPQSMLGVLLELSPFLLLLFVILACLVPPVPFDIIASHVTNNEKAAPTPAPTSPQTQTAEVSSSPSAPESHGEKSEKLTETPTPSPTPSQIVEPPTPPSAAQTPPMPSPTETTTPTPTASVESRQPAADVASSIHLPSSVSEEGKTVTISPTISAETPSLPIEQLEQVIKDTRNAEVINVTAEEAIVPEVPISSIEAPNVSAQGPKITTAVPISSIEVPAAEEQVTSSMEAPQPAVARDADKLTVSHAGAPDEVSSIPLESQVSFLLEMM</sequence>
<evidence type="ECO:0000256" key="2">
    <source>
        <dbReference type="SAM" id="Phobius"/>
    </source>
</evidence>
<keyword evidence="4" id="KW-1185">Reference proteome</keyword>
<accession>A0A3P6Q5P1</accession>
<dbReference type="AlphaFoldDB" id="A0A3P6Q5P1"/>
<organism evidence="3 4">
    <name type="scientific">Cylicostephanus goldi</name>
    <name type="common">Nematode worm</name>
    <dbReference type="NCBI Taxonomy" id="71465"/>
    <lineage>
        <taxon>Eukaryota</taxon>
        <taxon>Metazoa</taxon>
        <taxon>Ecdysozoa</taxon>
        <taxon>Nematoda</taxon>
        <taxon>Chromadorea</taxon>
        <taxon>Rhabditida</taxon>
        <taxon>Rhabditina</taxon>
        <taxon>Rhabditomorpha</taxon>
        <taxon>Strongyloidea</taxon>
        <taxon>Strongylidae</taxon>
        <taxon>Cylicostephanus</taxon>
    </lineage>
</organism>
<feature type="compositionally biased region" description="Polar residues" evidence="1">
    <location>
        <begin position="224"/>
        <end position="235"/>
    </location>
</feature>
<evidence type="ECO:0000256" key="1">
    <source>
        <dbReference type="SAM" id="MobiDB-lite"/>
    </source>
</evidence>
<evidence type="ECO:0000313" key="4">
    <source>
        <dbReference type="Proteomes" id="UP000271889"/>
    </source>
</evidence>